<name>A0A183CLP4_GLOPA</name>
<evidence type="ECO:0000256" key="1">
    <source>
        <dbReference type="SAM" id="MobiDB-lite"/>
    </source>
</evidence>
<evidence type="ECO:0000313" key="3">
    <source>
        <dbReference type="WBParaSite" id="GPLIN_001380000"/>
    </source>
</evidence>
<organism evidence="2 3">
    <name type="scientific">Globodera pallida</name>
    <name type="common">Potato cyst nematode worm</name>
    <name type="synonym">Heterodera pallida</name>
    <dbReference type="NCBI Taxonomy" id="36090"/>
    <lineage>
        <taxon>Eukaryota</taxon>
        <taxon>Metazoa</taxon>
        <taxon>Ecdysozoa</taxon>
        <taxon>Nematoda</taxon>
        <taxon>Chromadorea</taxon>
        <taxon>Rhabditida</taxon>
        <taxon>Tylenchina</taxon>
        <taxon>Tylenchomorpha</taxon>
        <taxon>Tylenchoidea</taxon>
        <taxon>Heteroderidae</taxon>
        <taxon>Heteroderinae</taxon>
        <taxon>Globodera</taxon>
    </lineage>
</organism>
<proteinExistence type="predicted"/>
<dbReference type="Proteomes" id="UP000050741">
    <property type="component" value="Unassembled WGS sequence"/>
</dbReference>
<sequence length="130" mass="15203">MMRQKWEAAAVDRRRAPGAPRHGVAFAHEQHSGGQPANAGDQRGGFGPIDTAYFEALRDIRREVERWVPRKREMKRLYRVCRQLNRAERIEISKLIDAFLNGKSVDRYLEKRQKKVDKASKEKGRRMMLN</sequence>
<feature type="region of interest" description="Disordered" evidence="1">
    <location>
        <begin position="1"/>
        <end position="45"/>
    </location>
</feature>
<dbReference type="WBParaSite" id="GPLIN_001380000">
    <property type="protein sequence ID" value="GPLIN_001380000"/>
    <property type="gene ID" value="GPLIN_001380000"/>
</dbReference>
<keyword evidence="2" id="KW-1185">Reference proteome</keyword>
<feature type="compositionally biased region" description="Basic and acidic residues" evidence="1">
    <location>
        <begin position="1"/>
        <end position="15"/>
    </location>
</feature>
<reference evidence="3" key="2">
    <citation type="submission" date="2016-06" db="UniProtKB">
        <authorList>
            <consortium name="WormBaseParasite"/>
        </authorList>
    </citation>
    <scope>IDENTIFICATION</scope>
</reference>
<evidence type="ECO:0000313" key="2">
    <source>
        <dbReference type="Proteomes" id="UP000050741"/>
    </source>
</evidence>
<accession>A0A183CLP4</accession>
<protein>
    <submittedName>
        <fullName evidence="3">Uncharacterized protein</fullName>
    </submittedName>
</protein>
<reference evidence="2" key="1">
    <citation type="submission" date="2014-05" db="EMBL/GenBank/DDBJ databases">
        <title>The genome and life-stage specific transcriptomes of Globodera pallida elucidate key aspects of plant parasitism by a cyst nematode.</title>
        <authorList>
            <person name="Cotton J.A."/>
            <person name="Lilley C.J."/>
            <person name="Jones L.M."/>
            <person name="Kikuchi T."/>
            <person name="Reid A.J."/>
            <person name="Thorpe P."/>
            <person name="Tsai I.J."/>
            <person name="Beasley H."/>
            <person name="Blok V."/>
            <person name="Cock P.J.A."/>
            <person name="Van den Akker S.E."/>
            <person name="Holroyd N."/>
            <person name="Hunt M."/>
            <person name="Mantelin S."/>
            <person name="Naghra H."/>
            <person name="Pain A."/>
            <person name="Palomares-Rius J.E."/>
            <person name="Zarowiecki M."/>
            <person name="Berriman M."/>
            <person name="Jones J.T."/>
            <person name="Urwin P.E."/>
        </authorList>
    </citation>
    <scope>NUCLEOTIDE SEQUENCE [LARGE SCALE GENOMIC DNA]</scope>
    <source>
        <strain evidence="2">Lindley</strain>
    </source>
</reference>
<dbReference type="AlphaFoldDB" id="A0A183CLP4"/>